<dbReference type="PANTHER" id="PTHR28627">
    <property type="entry name" value="CYTOCHROME C OXIDASE ASSEMBLY FACTOR 5"/>
    <property type="match status" value="1"/>
</dbReference>
<keyword evidence="5" id="KW-1185">Reference proteome</keyword>
<evidence type="ECO:0008006" key="6">
    <source>
        <dbReference type="Google" id="ProtNLM"/>
    </source>
</evidence>
<proteinExistence type="inferred from homology"/>
<dbReference type="Proteomes" id="UP000076722">
    <property type="component" value="Unassembled WGS sequence"/>
</dbReference>
<evidence type="ECO:0000256" key="1">
    <source>
        <dbReference type="ARBA" id="ARBA00007785"/>
    </source>
</evidence>
<gene>
    <name evidence="4" type="ORF">SISNIDRAFT_405475</name>
</gene>
<reference evidence="4 5" key="1">
    <citation type="journal article" date="2016" name="Mol. Biol. Evol.">
        <title>Comparative Genomics of Early-Diverging Mushroom-Forming Fungi Provides Insights into the Origins of Lignocellulose Decay Capabilities.</title>
        <authorList>
            <person name="Nagy L.G."/>
            <person name="Riley R."/>
            <person name="Tritt A."/>
            <person name="Adam C."/>
            <person name="Daum C."/>
            <person name="Floudas D."/>
            <person name="Sun H."/>
            <person name="Yadav J.S."/>
            <person name="Pangilinan J."/>
            <person name="Larsson K.H."/>
            <person name="Matsuura K."/>
            <person name="Barry K."/>
            <person name="Labutti K."/>
            <person name="Kuo R."/>
            <person name="Ohm R.A."/>
            <person name="Bhattacharya S.S."/>
            <person name="Shirouzu T."/>
            <person name="Yoshinaga Y."/>
            <person name="Martin F.M."/>
            <person name="Grigoriev I.V."/>
            <person name="Hibbett D.S."/>
        </authorList>
    </citation>
    <scope>NUCLEOTIDE SEQUENCE [LARGE SCALE GENOMIC DNA]</scope>
    <source>
        <strain evidence="4 5">HHB9708</strain>
    </source>
</reference>
<accession>A0A164ZR36</accession>
<evidence type="ECO:0000256" key="2">
    <source>
        <dbReference type="ARBA" id="ARBA00023157"/>
    </source>
</evidence>
<dbReference type="OrthoDB" id="282149at2759"/>
<feature type="region of interest" description="Disordered" evidence="3">
    <location>
        <begin position="63"/>
        <end position="87"/>
    </location>
</feature>
<dbReference type="GO" id="GO:0005739">
    <property type="term" value="C:mitochondrion"/>
    <property type="evidence" value="ECO:0007669"/>
    <property type="project" value="TreeGrafter"/>
</dbReference>
<organism evidence="4 5">
    <name type="scientific">Sistotremastrum niveocremeum HHB9708</name>
    <dbReference type="NCBI Taxonomy" id="1314777"/>
    <lineage>
        <taxon>Eukaryota</taxon>
        <taxon>Fungi</taxon>
        <taxon>Dikarya</taxon>
        <taxon>Basidiomycota</taxon>
        <taxon>Agaricomycotina</taxon>
        <taxon>Agaricomycetes</taxon>
        <taxon>Sistotremastrales</taxon>
        <taxon>Sistotremastraceae</taxon>
        <taxon>Sertulicium</taxon>
        <taxon>Sertulicium niveocremeum</taxon>
    </lineage>
</organism>
<dbReference type="STRING" id="1314777.A0A164ZR36"/>
<comment type="similarity">
    <text evidence="1">Belongs to the PET191 family.</text>
</comment>
<dbReference type="PROSITE" id="PS51808">
    <property type="entry name" value="CHCH"/>
    <property type="match status" value="1"/>
</dbReference>
<evidence type="ECO:0000256" key="3">
    <source>
        <dbReference type="SAM" id="MobiDB-lite"/>
    </source>
</evidence>
<dbReference type="InterPro" id="IPR018793">
    <property type="entry name" value="Cyt_c_oxidase_assmbl_Pet191"/>
</dbReference>
<sequence>MSCDPLLASLKECLLNSDCVVKNGHLPSECFKSYPEQLPDQCHSLRRALFNCKRGQLDMRKRFRGNNVTNSGTPSTARADSPAIQPS</sequence>
<evidence type="ECO:0000313" key="4">
    <source>
        <dbReference type="EMBL" id="KZS97974.1"/>
    </source>
</evidence>
<dbReference type="EMBL" id="KV419396">
    <property type="protein sequence ID" value="KZS97974.1"/>
    <property type="molecule type" value="Genomic_DNA"/>
</dbReference>
<keyword evidence="2" id="KW-1015">Disulfide bond</keyword>
<dbReference type="GO" id="GO:0033617">
    <property type="term" value="P:mitochondrial respiratory chain complex IV assembly"/>
    <property type="evidence" value="ECO:0007669"/>
    <property type="project" value="TreeGrafter"/>
</dbReference>
<evidence type="ECO:0000313" key="5">
    <source>
        <dbReference type="Proteomes" id="UP000076722"/>
    </source>
</evidence>
<dbReference type="PANTHER" id="PTHR28627:SF1">
    <property type="entry name" value="CYTOCHROME C OXIDASE ASSEMBLY FACTOR 5"/>
    <property type="match status" value="1"/>
</dbReference>
<dbReference type="Pfam" id="PF10203">
    <property type="entry name" value="Pet191_N"/>
    <property type="match status" value="1"/>
</dbReference>
<dbReference type="AlphaFoldDB" id="A0A164ZR36"/>
<feature type="compositionally biased region" description="Polar residues" evidence="3">
    <location>
        <begin position="66"/>
        <end position="87"/>
    </location>
</feature>
<protein>
    <recommendedName>
        <fullName evidence="6">Cytochrome c oxidase assembly protein PET191</fullName>
    </recommendedName>
</protein>
<name>A0A164ZR36_9AGAM</name>